<accession>A0AAE0INC3</accession>
<feature type="region of interest" description="Disordered" evidence="1">
    <location>
        <begin position="26"/>
        <end position="45"/>
    </location>
</feature>
<protein>
    <submittedName>
        <fullName evidence="2">Uncharacterized protein</fullName>
    </submittedName>
</protein>
<proteinExistence type="predicted"/>
<feature type="compositionally biased region" description="Basic and acidic residues" evidence="1">
    <location>
        <begin position="188"/>
        <end position="205"/>
    </location>
</feature>
<evidence type="ECO:0000313" key="2">
    <source>
        <dbReference type="EMBL" id="KAK3328103.1"/>
    </source>
</evidence>
<dbReference type="Proteomes" id="UP001286456">
    <property type="component" value="Unassembled WGS sequence"/>
</dbReference>
<keyword evidence="3" id="KW-1185">Reference proteome</keyword>
<name>A0AAE0INC3_9PEZI</name>
<feature type="region of interest" description="Disordered" evidence="1">
    <location>
        <begin position="174"/>
        <end position="205"/>
    </location>
</feature>
<reference evidence="2" key="1">
    <citation type="journal article" date="2023" name="Mol. Phylogenet. Evol.">
        <title>Genome-scale phylogeny and comparative genomics of the fungal order Sordariales.</title>
        <authorList>
            <person name="Hensen N."/>
            <person name="Bonometti L."/>
            <person name="Westerberg I."/>
            <person name="Brannstrom I.O."/>
            <person name="Guillou S."/>
            <person name="Cros-Aarteil S."/>
            <person name="Calhoun S."/>
            <person name="Haridas S."/>
            <person name="Kuo A."/>
            <person name="Mondo S."/>
            <person name="Pangilinan J."/>
            <person name="Riley R."/>
            <person name="LaButti K."/>
            <person name="Andreopoulos B."/>
            <person name="Lipzen A."/>
            <person name="Chen C."/>
            <person name="Yan M."/>
            <person name="Daum C."/>
            <person name="Ng V."/>
            <person name="Clum A."/>
            <person name="Steindorff A."/>
            <person name="Ohm R.A."/>
            <person name="Martin F."/>
            <person name="Silar P."/>
            <person name="Natvig D.O."/>
            <person name="Lalanne C."/>
            <person name="Gautier V."/>
            <person name="Ament-Velasquez S.L."/>
            <person name="Kruys A."/>
            <person name="Hutchinson M.I."/>
            <person name="Powell A.J."/>
            <person name="Barry K."/>
            <person name="Miller A.N."/>
            <person name="Grigoriev I.V."/>
            <person name="Debuchy R."/>
            <person name="Gladieux P."/>
            <person name="Hiltunen Thoren M."/>
            <person name="Johannesson H."/>
        </authorList>
    </citation>
    <scope>NUCLEOTIDE SEQUENCE</scope>
    <source>
        <strain evidence="2">SMH4131-1</strain>
    </source>
</reference>
<gene>
    <name evidence="2" type="ORF">B0T19DRAFT_182943</name>
</gene>
<reference evidence="2" key="2">
    <citation type="submission" date="2023-06" db="EMBL/GenBank/DDBJ databases">
        <authorList>
            <consortium name="Lawrence Berkeley National Laboratory"/>
            <person name="Haridas S."/>
            <person name="Hensen N."/>
            <person name="Bonometti L."/>
            <person name="Westerberg I."/>
            <person name="Brannstrom I.O."/>
            <person name="Guillou S."/>
            <person name="Cros-Aarteil S."/>
            <person name="Calhoun S."/>
            <person name="Kuo A."/>
            <person name="Mondo S."/>
            <person name="Pangilinan J."/>
            <person name="Riley R."/>
            <person name="Labutti K."/>
            <person name="Andreopoulos B."/>
            <person name="Lipzen A."/>
            <person name="Chen C."/>
            <person name="Yanf M."/>
            <person name="Daum C."/>
            <person name="Ng V."/>
            <person name="Clum A."/>
            <person name="Steindorff A."/>
            <person name="Ohm R."/>
            <person name="Martin F."/>
            <person name="Silar P."/>
            <person name="Natvig D."/>
            <person name="Lalanne C."/>
            <person name="Gautier V."/>
            <person name="Ament-Velasquez S.L."/>
            <person name="Kruys A."/>
            <person name="Hutchinson M.I."/>
            <person name="Powell A.J."/>
            <person name="Barry K."/>
            <person name="Miller A.N."/>
            <person name="Grigoriev I.V."/>
            <person name="Debuchy R."/>
            <person name="Gladieux P."/>
            <person name="Thoren M.H."/>
            <person name="Johannesson H."/>
        </authorList>
    </citation>
    <scope>NUCLEOTIDE SEQUENCE</scope>
    <source>
        <strain evidence="2">SMH4131-1</strain>
    </source>
</reference>
<evidence type="ECO:0000256" key="1">
    <source>
        <dbReference type="SAM" id="MobiDB-lite"/>
    </source>
</evidence>
<dbReference type="EMBL" id="JAUEPO010000003">
    <property type="protein sequence ID" value="KAK3328103.1"/>
    <property type="molecule type" value="Genomic_DNA"/>
</dbReference>
<comment type="caution">
    <text evidence="2">The sequence shown here is derived from an EMBL/GenBank/DDBJ whole genome shotgun (WGS) entry which is preliminary data.</text>
</comment>
<dbReference type="AlphaFoldDB" id="A0AAE0INC3"/>
<evidence type="ECO:0000313" key="3">
    <source>
        <dbReference type="Proteomes" id="UP001286456"/>
    </source>
</evidence>
<organism evidence="2 3">
    <name type="scientific">Cercophora scortea</name>
    <dbReference type="NCBI Taxonomy" id="314031"/>
    <lineage>
        <taxon>Eukaryota</taxon>
        <taxon>Fungi</taxon>
        <taxon>Dikarya</taxon>
        <taxon>Ascomycota</taxon>
        <taxon>Pezizomycotina</taxon>
        <taxon>Sordariomycetes</taxon>
        <taxon>Sordariomycetidae</taxon>
        <taxon>Sordariales</taxon>
        <taxon>Lasiosphaeriaceae</taxon>
        <taxon>Cercophora</taxon>
    </lineage>
</organism>
<sequence>MRDHWHWHCNKFMPFTLLGPADHPVGKSARVSNQDPHEPNLGRVTGPLSERGSCVIYRRCSKAIGIAGDSLVLFLRVRRFVIRSHTPTRRRRVQCHLASHCRGFQPGNYTTTTTTTICGVFDRCTHARTSVGRCPLQISEQSCYSCMPPHRSRHPASSHITVLLHVACSNALRKSGPKRTTEPMSEQVVRDNEFRRPARCETEVG</sequence>